<protein>
    <submittedName>
        <fullName evidence="3">Uncharacterized protein</fullName>
    </submittedName>
</protein>
<organism evidence="3 5">
    <name type="scientific">Prunus armeniaca</name>
    <name type="common">Apricot</name>
    <name type="synonym">Armeniaca vulgaris</name>
    <dbReference type="NCBI Taxonomy" id="36596"/>
    <lineage>
        <taxon>Eukaryota</taxon>
        <taxon>Viridiplantae</taxon>
        <taxon>Streptophyta</taxon>
        <taxon>Embryophyta</taxon>
        <taxon>Tracheophyta</taxon>
        <taxon>Spermatophyta</taxon>
        <taxon>Magnoliopsida</taxon>
        <taxon>eudicotyledons</taxon>
        <taxon>Gunneridae</taxon>
        <taxon>Pentapetalae</taxon>
        <taxon>rosids</taxon>
        <taxon>fabids</taxon>
        <taxon>Rosales</taxon>
        <taxon>Rosaceae</taxon>
        <taxon>Amygdaloideae</taxon>
        <taxon>Amygdaleae</taxon>
        <taxon>Prunus</taxon>
    </lineage>
</organism>
<feature type="region of interest" description="Disordered" evidence="1">
    <location>
        <begin position="56"/>
        <end position="76"/>
    </location>
</feature>
<gene>
    <name evidence="2" type="ORF">CURHAP_LOCUS20277</name>
    <name evidence="3" type="ORF">ORAREDHAP_LOCUS20057</name>
</gene>
<reference evidence="3 4" key="2">
    <citation type="submission" date="2020-05" db="EMBL/GenBank/DDBJ databases">
        <authorList>
            <person name="Campoy J."/>
            <person name="Schneeberger K."/>
            <person name="Spophaly S."/>
        </authorList>
    </citation>
    <scope>NUCLEOTIDE SEQUENCE [LARGE SCALE GENOMIC DNA]</scope>
    <source>
        <strain evidence="3">PruArmRojPasFocal</strain>
    </source>
</reference>
<proteinExistence type="predicted"/>
<evidence type="ECO:0000256" key="1">
    <source>
        <dbReference type="SAM" id="MobiDB-lite"/>
    </source>
</evidence>
<sequence length="162" mass="18232">MFDYCFAPLLCLLINSIFIKPASQTFFFFFNNGEVHRALLLAFLLVQFSIVSSSSPPHSSQTPSPHPTADSPSPKTPSPIPFLHLLQTLQLTHHILLHLRRHRNHLRLNLRQPTTHPQLLFQHRRIQKTSTTTTSDGEGAKNAFGEMSMAKNVDIILGMIVG</sequence>
<dbReference type="AlphaFoldDB" id="A0A6J5WTC7"/>
<evidence type="ECO:0000313" key="5">
    <source>
        <dbReference type="Proteomes" id="UP000507245"/>
    </source>
</evidence>
<evidence type="ECO:0000313" key="3">
    <source>
        <dbReference type="EMBL" id="CAB4303641.1"/>
    </source>
</evidence>
<dbReference type="Proteomes" id="UP000507222">
    <property type="component" value="Unassembled WGS sequence"/>
</dbReference>
<evidence type="ECO:0000313" key="2">
    <source>
        <dbReference type="EMBL" id="CAB4273125.1"/>
    </source>
</evidence>
<name>A0A6J5WTC7_PRUAR</name>
<dbReference type="EMBL" id="CAEKKB010000003">
    <property type="protein sequence ID" value="CAB4303641.1"/>
    <property type="molecule type" value="Genomic_DNA"/>
</dbReference>
<dbReference type="EMBL" id="CAEKDK010000003">
    <property type="protein sequence ID" value="CAB4273125.1"/>
    <property type="molecule type" value="Genomic_DNA"/>
</dbReference>
<dbReference type="Proteomes" id="UP000507245">
    <property type="component" value="Unassembled WGS sequence"/>
</dbReference>
<accession>A0A6J5WTC7</accession>
<keyword evidence="5" id="KW-1185">Reference proteome</keyword>
<reference evidence="5" key="1">
    <citation type="journal article" date="2020" name="Genome Biol.">
        <title>Gamete binning: chromosome-level and haplotype-resolved genome assembly enabled by high-throughput single-cell sequencing of gamete genomes.</title>
        <authorList>
            <person name="Campoy J.A."/>
            <person name="Sun H."/>
            <person name="Goel M."/>
            <person name="Jiao W.-B."/>
            <person name="Folz-Donahue K."/>
            <person name="Wang N."/>
            <person name="Rubio M."/>
            <person name="Liu C."/>
            <person name="Kukat C."/>
            <person name="Ruiz D."/>
            <person name="Huettel B."/>
            <person name="Schneeberger K."/>
        </authorList>
    </citation>
    <scope>NUCLEOTIDE SEQUENCE [LARGE SCALE GENOMIC DNA]</scope>
    <source>
        <strain evidence="5">cv. Rojo Pasion</strain>
    </source>
</reference>
<evidence type="ECO:0000313" key="4">
    <source>
        <dbReference type="Proteomes" id="UP000507222"/>
    </source>
</evidence>